<dbReference type="InterPro" id="IPR032675">
    <property type="entry name" value="LRR_dom_sf"/>
</dbReference>
<gene>
    <name evidence="3" type="ORF">JRO89_XS05G0137800</name>
</gene>
<feature type="region of interest" description="Disordered" evidence="2">
    <location>
        <begin position="25"/>
        <end position="85"/>
    </location>
</feature>
<dbReference type="PANTHER" id="PTHR36766:SF40">
    <property type="entry name" value="DISEASE RESISTANCE PROTEIN RGA3"/>
    <property type="match status" value="1"/>
</dbReference>
<sequence>MVEKQLHEGNKKKLLYRPSRLAEIEELPLPDSNMVQRTDVAITSNRSPPESPTCLIQDSSPKHGGASDNSSAATEISSDTNTDDPINVLYDEEGLEDISSPVQESLNVSEISQLKRLPPKLYSLKIEACNALKSFPKELMHNNLRHLYIIDCHFLKFIQASHLPIVLKTLYIRKCKKVEFLFPMEKMGKHTSLEHLCIQSSCDSLNSFPLDFFPKLKNLSICDCANFNSISITDDHMSLNALEIRDCAKLKSLYDSVLCTPNLTSILLSNCKILKVLPGQLNRLTSLQSLFINECPELESIPKGGLPSSLNVLCISSCQKLTPGTEWGMNTLSNFSRIEIEGGCRDLESFPEQNLLPRNLYSLRISRLPNLKVLDYKGLRHLSSLETLKINSCNKLQSLPEEGLPSSLTHLHITECPLLKSKLQNRRGKEWYKIAHIPHIQID</sequence>
<proteinExistence type="predicted"/>
<protein>
    <submittedName>
        <fullName evidence="3">Uncharacterized protein</fullName>
    </submittedName>
</protein>
<dbReference type="EMBL" id="JAFEMO010000005">
    <property type="protein sequence ID" value="KAH7570571.1"/>
    <property type="molecule type" value="Genomic_DNA"/>
</dbReference>
<keyword evidence="4" id="KW-1185">Reference proteome</keyword>
<dbReference type="Proteomes" id="UP000827721">
    <property type="component" value="Unassembled WGS sequence"/>
</dbReference>
<accession>A0ABQ8I1T3</accession>
<evidence type="ECO:0000313" key="4">
    <source>
        <dbReference type="Proteomes" id="UP000827721"/>
    </source>
</evidence>
<evidence type="ECO:0000313" key="3">
    <source>
        <dbReference type="EMBL" id="KAH7570571.1"/>
    </source>
</evidence>
<feature type="compositionally biased region" description="Polar residues" evidence="2">
    <location>
        <begin position="67"/>
        <end position="84"/>
    </location>
</feature>
<keyword evidence="1" id="KW-0611">Plant defense</keyword>
<dbReference type="Gene3D" id="3.80.10.10">
    <property type="entry name" value="Ribonuclease Inhibitor"/>
    <property type="match status" value="3"/>
</dbReference>
<dbReference type="SUPFAM" id="SSF52058">
    <property type="entry name" value="L domain-like"/>
    <property type="match status" value="1"/>
</dbReference>
<reference evidence="3 4" key="1">
    <citation type="submission" date="2021-02" db="EMBL/GenBank/DDBJ databases">
        <title>Plant Genome Project.</title>
        <authorList>
            <person name="Zhang R.-G."/>
        </authorList>
    </citation>
    <scope>NUCLEOTIDE SEQUENCE [LARGE SCALE GENOMIC DNA]</scope>
    <source>
        <tissue evidence="3">Leaves</tissue>
    </source>
</reference>
<organism evidence="3 4">
    <name type="scientific">Xanthoceras sorbifolium</name>
    <dbReference type="NCBI Taxonomy" id="99658"/>
    <lineage>
        <taxon>Eukaryota</taxon>
        <taxon>Viridiplantae</taxon>
        <taxon>Streptophyta</taxon>
        <taxon>Embryophyta</taxon>
        <taxon>Tracheophyta</taxon>
        <taxon>Spermatophyta</taxon>
        <taxon>Magnoliopsida</taxon>
        <taxon>eudicotyledons</taxon>
        <taxon>Gunneridae</taxon>
        <taxon>Pentapetalae</taxon>
        <taxon>rosids</taxon>
        <taxon>malvids</taxon>
        <taxon>Sapindales</taxon>
        <taxon>Sapindaceae</taxon>
        <taxon>Xanthoceroideae</taxon>
        <taxon>Xanthoceras</taxon>
    </lineage>
</organism>
<feature type="compositionally biased region" description="Polar residues" evidence="2">
    <location>
        <begin position="33"/>
        <end position="59"/>
    </location>
</feature>
<evidence type="ECO:0000256" key="1">
    <source>
        <dbReference type="ARBA" id="ARBA00022821"/>
    </source>
</evidence>
<evidence type="ECO:0000256" key="2">
    <source>
        <dbReference type="SAM" id="MobiDB-lite"/>
    </source>
</evidence>
<comment type="caution">
    <text evidence="3">The sequence shown here is derived from an EMBL/GenBank/DDBJ whole genome shotgun (WGS) entry which is preliminary data.</text>
</comment>
<name>A0ABQ8I1T3_9ROSI</name>
<dbReference type="PANTHER" id="PTHR36766">
    <property type="entry name" value="PLANT BROAD-SPECTRUM MILDEW RESISTANCE PROTEIN RPW8"/>
    <property type="match status" value="1"/>
</dbReference>